<dbReference type="AlphaFoldDB" id="A0A8J3YF93"/>
<dbReference type="RefSeq" id="WP_203941849.1">
    <property type="nucleotide sequence ID" value="NZ_BAAAGJ010000021.1"/>
</dbReference>
<protein>
    <recommendedName>
        <fullName evidence="1">Cyclic nucleotide-binding domain-containing protein</fullName>
    </recommendedName>
</protein>
<dbReference type="InterPro" id="IPR014710">
    <property type="entry name" value="RmlC-like_jellyroll"/>
</dbReference>
<reference evidence="2" key="1">
    <citation type="submission" date="2021-01" db="EMBL/GenBank/DDBJ databases">
        <title>Whole genome shotgun sequence of Spirilliplanes yamanashiensis NBRC 15828.</title>
        <authorList>
            <person name="Komaki H."/>
            <person name="Tamura T."/>
        </authorList>
    </citation>
    <scope>NUCLEOTIDE SEQUENCE</scope>
    <source>
        <strain evidence="2">NBRC 15828</strain>
    </source>
</reference>
<organism evidence="2 3">
    <name type="scientific">Spirilliplanes yamanashiensis</name>
    <dbReference type="NCBI Taxonomy" id="42233"/>
    <lineage>
        <taxon>Bacteria</taxon>
        <taxon>Bacillati</taxon>
        <taxon>Actinomycetota</taxon>
        <taxon>Actinomycetes</taxon>
        <taxon>Micromonosporales</taxon>
        <taxon>Micromonosporaceae</taxon>
        <taxon>Spirilliplanes</taxon>
    </lineage>
</organism>
<dbReference type="CDD" id="cd00038">
    <property type="entry name" value="CAP_ED"/>
    <property type="match status" value="1"/>
</dbReference>
<dbReference type="PROSITE" id="PS50042">
    <property type="entry name" value="CNMP_BINDING_3"/>
    <property type="match status" value="1"/>
</dbReference>
<dbReference type="Pfam" id="PF00027">
    <property type="entry name" value="cNMP_binding"/>
    <property type="match status" value="1"/>
</dbReference>
<dbReference type="InterPro" id="IPR000595">
    <property type="entry name" value="cNMP-bd_dom"/>
</dbReference>
<proteinExistence type="predicted"/>
<dbReference type="EMBL" id="BOOY01000044">
    <property type="protein sequence ID" value="GIJ06682.1"/>
    <property type="molecule type" value="Genomic_DNA"/>
</dbReference>
<gene>
    <name evidence="2" type="ORF">Sya03_60340</name>
</gene>
<evidence type="ECO:0000259" key="1">
    <source>
        <dbReference type="PROSITE" id="PS50042"/>
    </source>
</evidence>
<dbReference type="Proteomes" id="UP000652013">
    <property type="component" value="Unassembled WGS sequence"/>
</dbReference>
<sequence>MPPTTLDLLTEHPFLAGLPVTWLGRLSSFSRPAYRPPTHRFFHEGRPAERFWLLQSGRVALDITVPGRGDIVIESIGAGGVLGWSWLFPPYRWHFGAVAAEPVHAIEFEAAGVRRLLDDDAELARELDRRFMAVMVDRLQAARRRIAELYGDGSHPGR</sequence>
<evidence type="ECO:0000313" key="3">
    <source>
        <dbReference type="Proteomes" id="UP000652013"/>
    </source>
</evidence>
<dbReference type="Gene3D" id="2.60.120.10">
    <property type="entry name" value="Jelly Rolls"/>
    <property type="match status" value="1"/>
</dbReference>
<name>A0A8J3YF93_9ACTN</name>
<comment type="caution">
    <text evidence="2">The sequence shown here is derived from an EMBL/GenBank/DDBJ whole genome shotgun (WGS) entry which is preliminary data.</text>
</comment>
<evidence type="ECO:0000313" key="2">
    <source>
        <dbReference type="EMBL" id="GIJ06682.1"/>
    </source>
</evidence>
<keyword evidence="3" id="KW-1185">Reference proteome</keyword>
<accession>A0A8J3YF93</accession>
<dbReference type="SUPFAM" id="SSF51206">
    <property type="entry name" value="cAMP-binding domain-like"/>
    <property type="match status" value="1"/>
</dbReference>
<feature type="domain" description="Cyclic nucleotide-binding" evidence="1">
    <location>
        <begin position="14"/>
        <end position="134"/>
    </location>
</feature>
<dbReference type="InterPro" id="IPR018490">
    <property type="entry name" value="cNMP-bd_dom_sf"/>
</dbReference>